<evidence type="ECO:0000313" key="1">
    <source>
        <dbReference type="EMBL" id="KAH7921942.1"/>
    </source>
</evidence>
<keyword evidence="2" id="KW-1185">Reference proteome</keyword>
<comment type="caution">
    <text evidence="1">The sequence shown here is derived from an EMBL/GenBank/DDBJ whole genome shotgun (WGS) entry which is preliminary data.</text>
</comment>
<protein>
    <submittedName>
        <fullName evidence="1">Uncharacterized protein</fullName>
    </submittedName>
</protein>
<evidence type="ECO:0000313" key="2">
    <source>
        <dbReference type="Proteomes" id="UP000790709"/>
    </source>
</evidence>
<name>A0ACB8B930_9AGAM</name>
<dbReference type="EMBL" id="MU266505">
    <property type="protein sequence ID" value="KAH7921942.1"/>
    <property type="molecule type" value="Genomic_DNA"/>
</dbReference>
<reference evidence="1" key="1">
    <citation type="journal article" date="2021" name="New Phytol.">
        <title>Evolutionary innovations through gain and loss of genes in the ectomycorrhizal Boletales.</title>
        <authorList>
            <person name="Wu G."/>
            <person name="Miyauchi S."/>
            <person name="Morin E."/>
            <person name="Kuo A."/>
            <person name="Drula E."/>
            <person name="Varga T."/>
            <person name="Kohler A."/>
            <person name="Feng B."/>
            <person name="Cao Y."/>
            <person name="Lipzen A."/>
            <person name="Daum C."/>
            <person name="Hundley H."/>
            <person name="Pangilinan J."/>
            <person name="Johnson J."/>
            <person name="Barry K."/>
            <person name="LaButti K."/>
            <person name="Ng V."/>
            <person name="Ahrendt S."/>
            <person name="Min B."/>
            <person name="Choi I.G."/>
            <person name="Park H."/>
            <person name="Plett J.M."/>
            <person name="Magnuson J."/>
            <person name="Spatafora J.W."/>
            <person name="Nagy L.G."/>
            <person name="Henrissat B."/>
            <person name="Grigoriev I.V."/>
            <person name="Yang Z.L."/>
            <person name="Xu J."/>
            <person name="Martin F.M."/>
        </authorList>
    </citation>
    <scope>NUCLEOTIDE SEQUENCE</scope>
    <source>
        <strain evidence="1">KUC20120723A-06</strain>
    </source>
</reference>
<sequence>MTALTPMFPDTEDKAYLKLVVIPVLYLALAYVDCVSTFRLHYCCSWILSTKHSFASEVGDTVCARLCLSFDLMVSLWLWDYFPMEDMPLTFLIKTANWTFDINMW</sequence>
<dbReference type="Proteomes" id="UP000790709">
    <property type="component" value="Unassembled WGS sequence"/>
</dbReference>
<organism evidence="1 2">
    <name type="scientific">Leucogyrophana mollusca</name>
    <dbReference type="NCBI Taxonomy" id="85980"/>
    <lineage>
        <taxon>Eukaryota</taxon>
        <taxon>Fungi</taxon>
        <taxon>Dikarya</taxon>
        <taxon>Basidiomycota</taxon>
        <taxon>Agaricomycotina</taxon>
        <taxon>Agaricomycetes</taxon>
        <taxon>Agaricomycetidae</taxon>
        <taxon>Boletales</taxon>
        <taxon>Boletales incertae sedis</taxon>
        <taxon>Leucogyrophana</taxon>
    </lineage>
</organism>
<gene>
    <name evidence="1" type="ORF">BV22DRAFT_693656</name>
</gene>
<accession>A0ACB8B930</accession>
<proteinExistence type="predicted"/>